<feature type="binding site" evidence="4">
    <location>
        <position position="352"/>
    </location>
    <ligand>
        <name>S-adenosyl-L-methionine</name>
        <dbReference type="ChEBI" id="CHEBI:59789"/>
    </ligand>
</feature>
<dbReference type="GO" id="GO:0070041">
    <property type="term" value="F:rRNA (uridine-C5-)-methyltransferase activity"/>
    <property type="evidence" value="ECO:0007669"/>
    <property type="project" value="TreeGrafter"/>
</dbReference>
<feature type="binding site" evidence="4">
    <location>
        <position position="395"/>
    </location>
    <ligand>
        <name>S-adenosyl-L-methionine</name>
        <dbReference type="ChEBI" id="CHEBI:59789"/>
    </ligand>
</feature>
<dbReference type="InterPro" id="IPR002792">
    <property type="entry name" value="TRAM_dom"/>
</dbReference>
<evidence type="ECO:0000256" key="5">
    <source>
        <dbReference type="PROSITE-ProRule" id="PRU10015"/>
    </source>
</evidence>
<feature type="active site" evidence="5">
    <location>
        <position position="422"/>
    </location>
</feature>
<dbReference type="Gene3D" id="2.40.50.140">
    <property type="entry name" value="Nucleic acid-binding proteins"/>
    <property type="match status" value="1"/>
</dbReference>
<name>A0A930YPT7_9ACTN</name>
<feature type="domain" description="TRAM" evidence="6">
    <location>
        <begin position="18"/>
        <end position="82"/>
    </location>
</feature>
<dbReference type="Pfam" id="PF01938">
    <property type="entry name" value="TRAM"/>
    <property type="match status" value="1"/>
</dbReference>
<accession>A0A930YPT7</accession>
<dbReference type="NCBIfam" id="TIGR00479">
    <property type="entry name" value="rumA"/>
    <property type="match status" value="1"/>
</dbReference>
<dbReference type="InterPro" id="IPR030390">
    <property type="entry name" value="MeTrfase_TrmA_AS"/>
</dbReference>
<dbReference type="Gene3D" id="3.40.50.150">
    <property type="entry name" value="Vaccinia Virus protein VP39"/>
    <property type="match status" value="1"/>
</dbReference>
<dbReference type="Proteomes" id="UP000698335">
    <property type="component" value="Unassembled WGS sequence"/>
</dbReference>
<evidence type="ECO:0000259" key="6">
    <source>
        <dbReference type="PROSITE" id="PS50926"/>
    </source>
</evidence>
<dbReference type="EC" id="2.1.1.190" evidence="7"/>
<evidence type="ECO:0000313" key="8">
    <source>
        <dbReference type="Proteomes" id="UP000698335"/>
    </source>
</evidence>
<feature type="binding site" evidence="4">
    <location>
        <position position="302"/>
    </location>
    <ligand>
        <name>S-adenosyl-L-methionine</name>
        <dbReference type="ChEBI" id="CHEBI:59789"/>
    </ligand>
</feature>
<comment type="similarity">
    <text evidence="4">Belongs to the class I-like SAM-binding methyltransferase superfamily. RNA M5U methyltransferase family.</text>
</comment>
<dbReference type="PANTHER" id="PTHR11061:SF30">
    <property type="entry name" value="TRNA (URACIL(54)-C(5))-METHYLTRANSFERASE"/>
    <property type="match status" value="1"/>
</dbReference>
<dbReference type="PROSITE" id="PS01231">
    <property type="entry name" value="TRMA_2"/>
    <property type="match status" value="1"/>
</dbReference>
<dbReference type="CDD" id="cd02440">
    <property type="entry name" value="AdoMet_MTases"/>
    <property type="match status" value="1"/>
</dbReference>
<proteinExistence type="inferred from homology"/>
<evidence type="ECO:0000256" key="1">
    <source>
        <dbReference type="ARBA" id="ARBA00022603"/>
    </source>
</evidence>
<evidence type="ECO:0000313" key="7">
    <source>
        <dbReference type="EMBL" id="MBF4807860.1"/>
    </source>
</evidence>
<dbReference type="PROSITE" id="PS01230">
    <property type="entry name" value="TRMA_1"/>
    <property type="match status" value="1"/>
</dbReference>
<dbReference type="PROSITE" id="PS51687">
    <property type="entry name" value="SAM_MT_RNA_M5U"/>
    <property type="match status" value="1"/>
</dbReference>
<feature type="active site" description="Nucleophile" evidence="4">
    <location>
        <position position="422"/>
    </location>
</feature>
<protein>
    <submittedName>
        <fullName evidence="7">23S rRNA (Uracil(1939)-C(5))-methyltransferase RlmD</fullName>
        <ecNumber evidence="7">2.1.1.190</ecNumber>
    </submittedName>
</protein>
<dbReference type="SUPFAM" id="SSF53335">
    <property type="entry name" value="S-adenosyl-L-methionine-dependent methyltransferases"/>
    <property type="match status" value="1"/>
</dbReference>
<dbReference type="EMBL" id="JABZGW010000151">
    <property type="protein sequence ID" value="MBF4807860.1"/>
    <property type="molecule type" value="Genomic_DNA"/>
</dbReference>
<dbReference type="PROSITE" id="PS50926">
    <property type="entry name" value="TRAM"/>
    <property type="match status" value="1"/>
</dbReference>
<dbReference type="GO" id="GO:0070475">
    <property type="term" value="P:rRNA base methylation"/>
    <property type="evidence" value="ECO:0007669"/>
    <property type="project" value="TreeGrafter"/>
</dbReference>
<dbReference type="InterPro" id="IPR012340">
    <property type="entry name" value="NA-bd_OB-fold"/>
</dbReference>
<dbReference type="Gene3D" id="2.40.50.1070">
    <property type="match status" value="1"/>
</dbReference>
<dbReference type="Pfam" id="PF05958">
    <property type="entry name" value="tRNA_U5-meth_tr"/>
    <property type="match status" value="1"/>
</dbReference>
<evidence type="ECO:0000256" key="4">
    <source>
        <dbReference type="PROSITE-ProRule" id="PRU01024"/>
    </source>
</evidence>
<keyword evidence="2 4" id="KW-0808">Transferase</keyword>
<dbReference type="AlphaFoldDB" id="A0A930YPT7"/>
<dbReference type="InterPro" id="IPR029063">
    <property type="entry name" value="SAM-dependent_MTases_sf"/>
</dbReference>
<evidence type="ECO:0000256" key="2">
    <source>
        <dbReference type="ARBA" id="ARBA00022679"/>
    </source>
</evidence>
<reference evidence="7" key="1">
    <citation type="submission" date="2020-04" db="EMBL/GenBank/DDBJ databases">
        <title>Deep metagenomics examines the oral microbiome during advanced dental caries in children, revealing novel taxa and co-occurrences with host molecules.</title>
        <authorList>
            <person name="Baker J.L."/>
            <person name="Morton J.T."/>
            <person name="Dinis M."/>
            <person name="Alvarez R."/>
            <person name="Tran N.C."/>
            <person name="Knight R."/>
            <person name="Edlund A."/>
        </authorList>
    </citation>
    <scope>NUCLEOTIDE SEQUENCE</scope>
    <source>
        <strain evidence="7">JCVI_38_bin.5</strain>
    </source>
</reference>
<evidence type="ECO:0000256" key="3">
    <source>
        <dbReference type="ARBA" id="ARBA00022691"/>
    </source>
</evidence>
<keyword evidence="3 4" id="KW-0949">S-adenosyl-L-methionine</keyword>
<dbReference type="SUPFAM" id="SSF50249">
    <property type="entry name" value="Nucleic acid-binding proteins"/>
    <property type="match status" value="1"/>
</dbReference>
<organism evidence="7 8">
    <name type="scientific">Lancefieldella rimae</name>
    <dbReference type="NCBI Taxonomy" id="1383"/>
    <lineage>
        <taxon>Bacteria</taxon>
        <taxon>Bacillati</taxon>
        <taxon>Actinomycetota</taxon>
        <taxon>Coriobacteriia</taxon>
        <taxon>Coriobacteriales</taxon>
        <taxon>Atopobiaceae</taxon>
        <taxon>Lancefieldella</taxon>
    </lineage>
</organism>
<keyword evidence="1 4" id="KW-0489">Methyltransferase</keyword>
<dbReference type="InterPro" id="IPR010280">
    <property type="entry name" value="U5_MeTrfase_fam"/>
</dbReference>
<sequence>MDTFAHFHNSAASDASTCARNGAAHAIELELVIERMSYGADAIAHTADGKTVFVSGGAVPGDIVRARLTDDGERFSRAVLMEVLEPSPKRVTSPLPFVALTGAAPWGNMTYESQLREKKAGVVSAFERIGHFSPKETSELMRDIVAPGEPWGYRNKIELAFKRVGRKTLVGMYAPNGQDIVRIKDCPLLDKAHEKIVGAVSGALSYLSGSHELDIERIGIRASRRTKDVEVALWTAPGGFPRSQVARVLKDATGATSIVRVMTKGPSKARRIAGVERLSGAGSWSELIGDERMRVSAPSFFQVNTKGAEKLVKLVLFALDVRDSDEAMDLYCGAGTFTLPLARRAGFVSAVESYGPAVRDLRRNLEDADLSNVDAIGGDAGRSFPDTDADIIVVDPPRAGLAPDVVKQLSEQSARAIAYVSCDPATLARDLRRFVDAGTFKPVSVIPVDLFPQTFHVESVCLMSRVKKTD</sequence>
<comment type="caution">
    <text evidence="7">The sequence shown here is derived from an EMBL/GenBank/DDBJ whole genome shotgun (WGS) entry which is preliminary data.</text>
</comment>
<gene>
    <name evidence="7" type="primary">rlmD</name>
    <name evidence="7" type="ORF">HXK26_04110</name>
</gene>
<dbReference type="InterPro" id="IPR030391">
    <property type="entry name" value="MeTrfase_TrmA_CS"/>
</dbReference>
<dbReference type="PANTHER" id="PTHR11061">
    <property type="entry name" value="RNA M5U METHYLTRANSFERASE"/>
    <property type="match status" value="1"/>
</dbReference>
<feature type="binding site" evidence="4">
    <location>
        <position position="331"/>
    </location>
    <ligand>
        <name>S-adenosyl-L-methionine</name>
        <dbReference type="ChEBI" id="CHEBI:59789"/>
    </ligand>
</feature>